<dbReference type="OMA" id="QEYRFTK"/>
<feature type="region of interest" description="Disordered" evidence="1">
    <location>
        <begin position="73"/>
        <end position="118"/>
    </location>
</feature>
<dbReference type="EMBL" id="LGTL01000007">
    <property type="protein sequence ID" value="KPA81145.1"/>
    <property type="molecule type" value="Genomic_DNA"/>
</dbReference>
<dbReference type="OrthoDB" id="64113at2759"/>
<keyword evidence="3" id="KW-1185">Reference proteome</keyword>
<sequence>MSGMDDRAKQFKMAAESHLTGPALKKEINTLRRFLFRNQEYRFTKAAQQALYMAVLAHYGNDATHHASCLPAPAPASTSGTSTSPSSSTPGAGFASSKTAATGQADNDEENGQGDDDDTAAAAAVPILHLLDEALKMPFTVFTSPQKDKLLSLYWAVLGTAGPPGGNRNAGNAAAGGGAAAAGVCIARQLSLMDVVEAGKSKATLSLYTEDGNEYAHEVFVDDAATLKQLKRDFDEGNAVVVTVQETNTGARFLSFSVDAE</sequence>
<proteinExistence type="predicted"/>
<feature type="compositionally biased region" description="Low complexity" evidence="1">
    <location>
        <begin position="75"/>
        <end position="97"/>
    </location>
</feature>
<gene>
    <name evidence="2" type="ORF">ABB37_04488</name>
</gene>
<evidence type="ECO:0000256" key="1">
    <source>
        <dbReference type="SAM" id="MobiDB-lite"/>
    </source>
</evidence>
<reference evidence="2 3" key="1">
    <citation type="submission" date="2015-07" db="EMBL/GenBank/DDBJ databases">
        <title>High-quality genome of monoxenous trypanosomatid Leptomonas pyrrhocoris.</title>
        <authorList>
            <person name="Flegontov P."/>
            <person name="Butenko A."/>
            <person name="Firsov S."/>
            <person name="Vlcek C."/>
            <person name="Logacheva M.D."/>
            <person name="Field M."/>
            <person name="Filatov D."/>
            <person name="Flegontova O."/>
            <person name="Gerasimov E."/>
            <person name="Jackson A.P."/>
            <person name="Kelly S."/>
            <person name="Opperdoes F."/>
            <person name="O'Reilly A."/>
            <person name="Votypka J."/>
            <person name="Yurchenko V."/>
            <person name="Lukes J."/>
        </authorList>
    </citation>
    <scope>NUCLEOTIDE SEQUENCE [LARGE SCALE GENOMIC DNA]</scope>
    <source>
        <strain evidence="2">H10</strain>
    </source>
</reference>
<feature type="compositionally biased region" description="Acidic residues" evidence="1">
    <location>
        <begin position="106"/>
        <end position="118"/>
    </location>
</feature>
<dbReference type="Proteomes" id="UP000037923">
    <property type="component" value="Unassembled WGS sequence"/>
</dbReference>
<organism evidence="2 3">
    <name type="scientific">Leptomonas pyrrhocoris</name>
    <name type="common">Firebug parasite</name>
    <dbReference type="NCBI Taxonomy" id="157538"/>
    <lineage>
        <taxon>Eukaryota</taxon>
        <taxon>Discoba</taxon>
        <taxon>Euglenozoa</taxon>
        <taxon>Kinetoplastea</taxon>
        <taxon>Metakinetoplastina</taxon>
        <taxon>Trypanosomatida</taxon>
        <taxon>Trypanosomatidae</taxon>
        <taxon>Leishmaniinae</taxon>
        <taxon>Leptomonas</taxon>
    </lineage>
</organism>
<dbReference type="RefSeq" id="XP_015659584.1">
    <property type="nucleotide sequence ID" value="XM_015802183.1"/>
</dbReference>
<dbReference type="AlphaFoldDB" id="A0A0M9G2P7"/>
<evidence type="ECO:0000313" key="2">
    <source>
        <dbReference type="EMBL" id="KPA81145.1"/>
    </source>
</evidence>
<name>A0A0M9G2P7_LEPPY</name>
<protein>
    <submittedName>
        <fullName evidence="2">Uncharacterized protein</fullName>
    </submittedName>
</protein>
<dbReference type="GeneID" id="26904779"/>
<evidence type="ECO:0000313" key="3">
    <source>
        <dbReference type="Proteomes" id="UP000037923"/>
    </source>
</evidence>
<dbReference type="VEuPathDB" id="TriTrypDB:LpyrH10_07_2950"/>
<comment type="caution">
    <text evidence="2">The sequence shown here is derived from an EMBL/GenBank/DDBJ whole genome shotgun (WGS) entry which is preliminary data.</text>
</comment>
<accession>A0A0M9G2P7</accession>